<dbReference type="Gene3D" id="3.40.50.2000">
    <property type="entry name" value="Glycogen Phosphorylase B"/>
    <property type="match status" value="2"/>
</dbReference>
<keyword evidence="3" id="KW-0808">Transferase</keyword>
<proteinExistence type="predicted"/>
<dbReference type="SUPFAM" id="SSF53756">
    <property type="entry name" value="UDP-Glycosyltransferase/glycogen phosphorylase"/>
    <property type="match status" value="1"/>
</dbReference>
<dbReference type="Pfam" id="PF13579">
    <property type="entry name" value="Glyco_trans_4_4"/>
    <property type="match status" value="1"/>
</dbReference>
<feature type="compositionally biased region" description="Basic residues" evidence="1">
    <location>
        <begin position="355"/>
        <end position="369"/>
    </location>
</feature>
<dbReference type="RefSeq" id="WP_085444844.1">
    <property type="nucleotide sequence ID" value="NZ_LVJN01000020.1"/>
</dbReference>
<dbReference type="Proteomes" id="UP000194003">
    <property type="component" value="Unassembled WGS sequence"/>
</dbReference>
<protein>
    <submittedName>
        <fullName evidence="3">Putative glycosyltransferase</fullName>
    </submittedName>
</protein>
<gene>
    <name evidence="3" type="ORF">MAIT1_05392</name>
</gene>
<dbReference type="STRING" id="1434232.MAIT1_05392"/>
<evidence type="ECO:0000256" key="1">
    <source>
        <dbReference type="SAM" id="MobiDB-lite"/>
    </source>
</evidence>
<comment type="caution">
    <text evidence="3">The sequence shown here is derived from an EMBL/GenBank/DDBJ whole genome shotgun (WGS) entry which is preliminary data.</text>
</comment>
<reference evidence="3 4" key="1">
    <citation type="journal article" date="2016" name="BMC Genomics">
        <title>Combined genomic and structural analyses of a cultured magnetotactic bacterium reveals its niche adaptation to a dynamic environment.</title>
        <authorList>
            <person name="Araujo A.C."/>
            <person name="Morillo V."/>
            <person name="Cypriano J."/>
            <person name="Teixeira L.C."/>
            <person name="Leao P."/>
            <person name="Lyra S."/>
            <person name="Almeida L.G."/>
            <person name="Bazylinski D.A."/>
            <person name="Vasconcellos A.T."/>
            <person name="Abreu F."/>
            <person name="Lins U."/>
        </authorList>
    </citation>
    <scope>NUCLEOTIDE SEQUENCE [LARGE SCALE GENOMIC DNA]</scope>
    <source>
        <strain evidence="3 4">IT-1</strain>
    </source>
</reference>
<dbReference type="InterPro" id="IPR028098">
    <property type="entry name" value="Glyco_trans_4-like_N"/>
</dbReference>
<sequence length="406" mass="45495">MRILFLSDNYPPETNAPASRLSEHARHWIDAGAEVRVLTTAPNFPAGVIFPGYDNRWWRLEEMDGVQVGRVKTYVTANSGFLKRTLDYISFGVAGLFAGLLQPRPDVICATTPQFFCALFGLILAKLRRVPFVLELRDLWPESIRVVGAVKHDWMLRPFEWLETLLYRYSDRIVTVTESFAKRLIARGVDPNKIDVVINGVELDRYAPQPRDAALAAEAGTSDRFVVGYVGTHGMAHALDNVLAAAALLRPDEPITFLLVGDGARRQALMEQAQQQGLNHVAFLPPQPKARMPAVWSLCDVALVHLKDDPLFETVIPSKIFEAMGMGLPQILALPQGEGARLALQAGWGCGSRRRTPRRWPMRRARSTKIRQSANRWPTPPLRRRRDSVANVRRCACWMCCATPPV</sequence>
<dbReference type="GO" id="GO:0016758">
    <property type="term" value="F:hexosyltransferase activity"/>
    <property type="evidence" value="ECO:0007669"/>
    <property type="project" value="TreeGrafter"/>
</dbReference>
<feature type="region of interest" description="Disordered" evidence="1">
    <location>
        <begin position="355"/>
        <end position="383"/>
    </location>
</feature>
<dbReference type="InterPro" id="IPR050194">
    <property type="entry name" value="Glycosyltransferase_grp1"/>
</dbReference>
<evidence type="ECO:0000313" key="3">
    <source>
        <dbReference type="EMBL" id="OSM02364.1"/>
    </source>
</evidence>
<accession>A0A1Y2K5H9</accession>
<name>A0A1Y2K5H9_9PROT</name>
<dbReference type="Pfam" id="PF13692">
    <property type="entry name" value="Glyco_trans_1_4"/>
    <property type="match status" value="1"/>
</dbReference>
<evidence type="ECO:0000259" key="2">
    <source>
        <dbReference type="Pfam" id="PF13579"/>
    </source>
</evidence>
<evidence type="ECO:0000313" key="4">
    <source>
        <dbReference type="Proteomes" id="UP000194003"/>
    </source>
</evidence>
<dbReference type="PANTHER" id="PTHR45947">
    <property type="entry name" value="SULFOQUINOVOSYL TRANSFERASE SQD2"/>
    <property type="match status" value="1"/>
</dbReference>
<organism evidence="3 4">
    <name type="scientific">Magnetofaba australis IT-1</name>
    <dbReference type="NCBI Taxonomy" id="1434232"/>
    <lineage>
        <taxon>Bacteria</taxon>
        <taxon>Pseudomonadati</taxon>
        <taxon>Pseudomonadota</taxon>
        <taxon>Magnetococcia</taxon>
        <taxon>Magnetococcales</taxon>
        <taxon>Magnetococcaceae</taxon>
        <taxon>Magnetofaba</taxon>
    </lineage>
</organism>
<feature type="domain" description="Glycosyltransferase subfamily 4-like N-terminal" evidence="2">
    <location>
        <begin position="18"/>
        <end position="200"/>
    </location>
</feature>
<dbReference type="EMBL" id="LVJN01000020">
    <property type="protein sequence ID" value="OSM02364.1"/>
    <property type="molecule type" value="Genomic_DNA"/>
</dbReference>
<keyword evidence="4" id="KW-1185">Reference proteome</keyword>
<dbReference type="PANTHER" id="PTHR45947:SF3">
    <property type="entry name" value="SULFOQUINOVOSYL TRANSFERASE SQD2"/>
    <property type="match status" value="1"/>
</dbReference>
<dbReference type="AlphaFoldDB" id="A0A1Y2K5H9"/>
<dbReference type="CDD" id="cd03794">
    <property type="entry name" value="GT4_WbuB-like"/>
    <property type="match status" value="1"/>
</dbReference>